<dbReference type="PROSITE" id="PS50095">
    <property type="entry name" value="PLAT"/>
    <property type="match status" value="1"/>
</dbReference>
<feature type="transmembrane region" description="Helical" evidence="2">
    <location>
        <begin position="137"/>
        <end position="153"/>
    </location>
</feature>
<comment type="caution">
    <text evidence="4">The sequence shown here is derived from an EMBL/GenBank/DDBJ whole genome shotgun (WGS) entry which is preliminary data.</text>
</comment>
<keyword evidence="5" id="KW-1185">Reference proteome</keyword>
<sequence length="306" mass="36635">MIYKLTRNDHNLFHSSSSNSYLINEFNSLGQIRSIRFYISESQKSRKAADWFLRHVIVHDLTEEKENYFIIYKWVCSDPNLTCTIEEFNCSEKYDVKSFGHLFIESFGRLLIDMCPWLSVYFPKYYSDIPRYAKCQLMLFLLVCFTLMNNYSIQRRFYAKLFKISSNKFDQLIMLSSIIALFSVLISIVLWILLRYFYHQSWIYEQNSKYLKSNLNELINKNSYSKFIFDQTFEKLADEIRIIKFRSPRKTLDDTDIKKPSFKINGQEFNTENDDNADLNDDFRVKEMAEIKCMALNRSDILEEIL</sequence>
<dbReference type="PANTHER" id="PTHR10877:SF183">
    <property type="entry name" value="AT14535P-RELATED"/>
    <property type="match status" value="1"/>
</dbReference>
<evidence type="ECO:0000256" key="1">
    <source>
        <dbReference type="PROSITE-ProRule" id="PRU00152"/>
    </source>
</evidence>
<proteinExistence type="predicted"/>
<dbReference type="PANTHER" id="PTHR10877">
    <property type="entry name" value="POLYCYSTIN FAMILY MEMBER"/>
    <property type="match status" value="1"/>
</dbReference>
<keyword evidence="2" id="KW-1133">Transmembrane helix</keyword>
<evidence type="ECO:0000259" key="3">
    <source>
        <dbReference type="PROSITE" id="PS50095"/>
    </source>
</evidence>
<dbReference type="SUPFAM" id="SSF49723">
    <property type="entry name" value="Lipase/lipooxygenase domain (PLAT/LH2 domain)"/>
    <property type="match status" value="1"/>
</dbReference>
<dbReference type="GO" id="GO:0016020">
    <property type="term" value="C:membrane"/>
    <property type="evidence" value="ECO:0007669"/>
    <property type="project" value="TreeGrafter"/>
</dbReference>
<evidence type="ECO:0000256" key="2">
    <source>
        <dbReference type="SAM" id="Phobius"/>
    </source>
</evidence>
<gene>
    <name evidence="4" type="ORF">OXX778_LOCUS13866</name>
</gene>
<dbReference type="EMBL" id="CAJNOC010002751">
    <property type="protein sequence ID" value="CAF0949566.1"/>
    <property type="molecule type" value="Genomic_DNA"/>
</dbReference>
<dbReference type="InterPro" id="IPR001024">
    <property type="entry name" value="PLAT/LH2_dom"/>
</dbReference>
<evidence type="ECO:0000313" key="5">
    <source>
        <dbReference type="Proteomes" id="UP000663879"/>
    </source>
</evidence>
<feature type="domain" description="PLAT" evidence="3">
    <location>
        <begin position="1"/>
        <end position="89"/>
    </location>
</feature>
<dbReference type="GO" id="GO:0005262">
    <property type="term" value="F:calcium channel activity"/>
    <property type="evidence" value="ECO:0007669"/>
    <property type="project" value="TreeGrafter"/>
</dbReference>
<dbReference type="Proteomes" id="UP000663879">
    <property type="component" value="Unassembled WGS sequence"/>
</dbReference>
<dbReference type="Gene3D" id="2.40.180.10">
    <property type="entry name" value="Catalase core domain"/>
    <property type="match status" value="1"/>
</dbReference>
<dbReference type="InterPro" id="IPR051223">
    <property type="entry name" value="Polycystin"/>
</dbReference>
<evidence type="ECO:0000313" key="4">
    <source>
        <dbReference type="EMBL" id="CAF0949566.1"/>
    </source>
</evidence>
<comment type="caution">
    <text evidence="1">Lacks conserved residue(s) required for the propagation of feature annotation.</text>
</comment>
<name>A0A814D800_9BILA</name>
<organism evidence="4 5">
    <name type="scientific">Brachionus calyciflorus</name>
    <dbReference type="NCBI Taxonomy" id="104777"/>
    <lineage>
        <taxon>Eukaryota</taxon>
        <taxon>Metazoa</taxon>
        <taxon>Spiralia</taxon>
        <taxon>Gnathifera</taxon>
        <taxon>Rotifera</taxon>
        <taxon>Eurotatoria</taxon>
        <taxon>Monogononta</taxon>
        <taxon>Pseudotrocha</taxon>
        <taxon>Ploima</taxon>
        <taxon>Brachionidae</taxon>
        <taxon>Brachionus</taxon>
    </lineage>
</organism>
<accession>A0A814D800</accession>
<dbReference type="Pfam" id="PF01477">
    <property type="entry name" value="PLAT"/>
    <property type="match status" value="1"/>
</dbReference>
<keyword evidence="2" id="KW-0472">Membrane</keyword>
<reference evidence="4" key="1">
    <citation type="submission" date="2021-02" db="EMBL/GenBank/DDBJ databases">
        <authorList>
            <person name="Nowell W R."/>
        </authorList>
    </citation>
    <scope>NUCLEOTIDE SEQUENCE</scope>
    <source>
        <strain evidence="4">Ploen Becks lab</strain>
    </source>
</reference>
<keyword evidence="2" id="KW-0812">Transmembrane</keyword>
<dbReference type="GO" id="GO:0050982">
    <property type="term" value="P:detection of mechanical stimulus"/>
    <property type="evidence" value="ECO:0007669"/>
    <property type="project" value="TreeGrafter"/>
</dbReference>
<feature type="transmembrane region" description="Helical" evidence="2">
    <location>
        <begin position="173"/>
        <end position="194"/>
    </location>
</feature>
<dbReference type="AlphaFoldDB" id="A0A814D800"/>
<dbReference type="InterPro" id="IPR036392">
    <property type="entry name" value="PLAT/LH2_dom_sf"/>
</dbReference>
<protein>
    <recommendedName>
        <fullName evidence="3">PLAT domain-containing protein</fullName>
    </recommendedName>
</protein>